<dbReference type="OrthoDB" id="331263at2759"/>
<reference evidence="2 3" key="1">
    <citation type="submission" date="2012-05" db="EMBL/GenBank/DDBJ databases">
        <title>Recombination and specialization in a pathogen metapopulation.</title>
        <authorList>
            <person name="Gardiner A."/>
            <person name="Kemen E."/>
            <person name="Schultz-Larsen T."/>
            <person name="MacLean D."/>
            <person name="Van Oosterhout C."/>
            <person name="Jones J.D.G."/>
        </authorList>
    </citation>
    <scope>NUCLEOTIDE SEQUENCE [LARGE SCALE GENOMIC DNA]</scope>
    <source>
        <strain evidence="2 3">Ac Nc2</strain>
    </source>
</reference>
<sequence length="478" mass="54376">MSKQLHAPFGSTLDAEFYDDGHGSNTILKKRWKGLTAELGGLFSASLNQMNEMTVAIIDKRFDVENQTSADSGILNVKASLPREEICTENLTPWIKLLPCRSNSGLGSLIDPIQIFTREEYLAVSVSASRNRNGIWDLWHQLTFVQRKEMSVVSSLSLNSLYLSETDKRKHIAACPLADRSSVFLEILSADDKAGIVPTPTQVFNKQFGESPPLHETILRSELKDELKNFSLVRPWIQFEAANLSNSEVVESQFVTAHRFVSGYGQVRGGLAVQIENKCRTCSVFIRYHDVIPWYLRLYFSTLKYKSVPRSIQNHSDFHSAVKVINYEFEPAHVRGRPHQLMIEALLPPSTSLIFSIQFEKAFLRLSEHPPDANRGFDIPAATVVFDIARATDERKQVDTRTMETQNPPRIIYTEPLLVALPTPDFSMPYNVITLTSTALAFFIGTMLNTLLRKPPRYKTLLARRRQTRLRWWKTKVE</sequence>
<dbReference type="AlphaFoldDB" id="A0A024GA77"/>
<evidence type="ECO:0000256" key="1">
    <source>
        <dbReference type="SAM" id="Phobius"/>
    </source>
</evidence>
<dbReference type="Pfam" id="PF04113">
    <property type="entry name" value="Gpi16"/>
    <property type="match status" value="2"/>
</dbReference>
<keyword evidence="1" id="KW-0812">Transmembrane</keyword>
<dbReference type="InterPro" id="IPR007245">
    <property type="entry name" value="PIG-T"/>
</dbReference>
<dbReference type="Proteomes" id="UP000053237">
    <property type="component" value="Unassembled WGS sequence"/>
</dbReference>
<evidence type="ECO:0008006" key="4">
    <source>
        <dbReference type="Google" id="ProtNLM"/>
    </source>
</evidence>
<dbReference type="GO" id="GO:0016255">
    <property type="term" value="P:attachment of GPI anchor to protein"/>
    <property type="evidence" value="ECO:0007669"/>
    <property type="project" value="InterPro"/>
</dbReference>
<dbReference type="PANTHER" id="PTHR12959:SF11">
    <property type="entry name" value="GPI TRANSAMIDASE COMPONENT PIG-T"/>
    <property type="match status" value="1"/>
</dbReference>
<keyword evidence="1" id="KW-0472">Membrane</keyword>
<gene>
    <name evidence="2" type="ORF">BN9_040210</name>
</gene>
<dbReference type="FunCoup" id="A0A024GA77">
    <property type="interactions" value="127"/>
</dbReference>
<dbReference type="GO" id="GO:0042765">
    <property type="term" value="C:GPI-anchor transamidase complex"/>
    <property type="evidence" value="ECO:0007669"/>
    <property type="project" value="InterPro"/>
</dbReference>
<dbReference type="STRING" id="65357.A0A024GA77"/>
<comment type="caution">
    <text evidence="2">The sequence shown here is derived from an EMBL/GenBank/DDBJ whole genome shotgun (WGS) entry which is preliminary data.</text>
</comment>
<name>A0A024GA77_9STRA</name>
<keyword evidence="1" id="KW-1133">Transmembrane helix</keyword>
<protein>
    <recommendedName>
        <fullName evidence="4">GPI transamidase component PIG-T</fullName>
    </recommendedName>
</protein>
<proteinExistence type="predicted"/>
<keyword evidence="3" id="KW-1185">Reference proteome</keyword>
<accession>A0A024GA77</accession>
<organism evidence="2 3">
    <name type="scientific">Albugo candida</name>
    <dbReference type="NCBI Taxonomy" id="65357"/>
    <lineage>
        <taxon>Eukaryota</taxon>
        <taxon>Sar</taxon>
        <taxon>Stramenopiles</taxon>
        <taxon>Oomycota</taxon>
        <taxon>Peronosporomycetes</taxon>
        <taxon>Albuginales</taxon>
        <taxon>Albuginaceae</taxon>
        <taxon>Albugo</taxon>
    </lineage>
</organism>
<evidence type="ECO:0000313" key="2">
    <source>
        <dbReference type="EMBL" id="CCI43237.1"/>
    </source>
</evidence>
<dbReference type="EMBL" id="CAIX01000046">
    <property type="protein sequence ID" value="CCI43237.1"/>
    <property type="molecule type" value="Genomic_DNA"/>
</dbReference>
<dbReference type="PANTHER" id="PTHR12959">
    <property type="entry name" value="GPI TRANSAMIDASE COMPONENT PIG-T-RELATED"/>
    <property type="match status" value="1"/>
</dbReference>
<feature type="transmembrane region" description="Helical" evidence="1">
    <location>
        <begin position="432"/>
        <end position="452"/>
    </location>
</feature>
<evidence type="ECO:0000313" key="3">
    <source>
        <dbReference type="Proteomes" id="UP000053237"/>
    </source>
</evidence>
<dbReference type="InParanoid" id="A0A024GA77"/>